<dbReference type="InterPro" id="IPR036322">
    <property type="entry name" value="WD40_repeat_dom_sf"/>
</dbReference>
<dbReference type="Proteomes" id="UP001556367">
    <property type="component" value="Unassembled WGS sequence"/>
</dbReference>
<reference evidence="3" key="2">
    <citation type="submission" date="2024-06" db="EMBL/GenBank/DDBJ databases">
        <title>Multi-omics analyses provide insights into the biosynthesis of the anticancer antibiotic pleurotin in Hohenbuehelia grisea.</title>
        <authorList>
            <person name="Weaver J.A."/>
            <person name="Alberti F."/>
        </authorList>
    </citation>
    <scope>NUCLEOTIDE SEQUENCE [LARGE SCALE GENOMIC DNA]</scope>
    <source>
        <strain evidence="3">T-177</strain>
    </source>
</reference>
<comment type="caution">
    <text evidence="1">The sequence shown here is derived from an EMBL/GenBank/DDBJ whole genome shotgun (WGS) entry which is preliminary data.</text>
</comment>
<gene>
    <name evidence="2" type="ORF">HGRIS_001291</name>
    <name evidence="1" type="ORF">HGRIS_004351</name>
</gene>
<protein>
    <submittedName>
        <fullName evidence="1">Uncharacterized protein</fullName>
    </submittedName>
</protein>
<organism evidence="1 3">
    <name type="scientific">Hohenbuehelia grisea</name>
    <dbReference type="NCBI Taxonomy" id="104357"/>
    <lineage>
        <taxon>Eukaryota</taxon>
        <taxon>Fungi</taxon>
        <taxon>Dikarya</taxon>
        <taxon>Basidiomycota</taxon>
        <taxon>Agaricomycotina</taxon>
        <taxon>Agaricomycetes</taxon>
        <taxon>Agaricomycetidae</taxon>
        <taxon>Agaricales</taxon>
        <taxon>Pleurotineae</taxon>
        <taxon>Pleurotaceae</taxon>
        <taxon>Hohenbuehelia</taxon>
    </lineage>
</organism>
<dbReference type="EMBL" id="JASNQZ010000019">
    <property type="protein sequence ID" value="KAL0945203.1"/>
    <property type="molecule type" value="Genomic_DNA"/>
</dbReference>
<name>A0ABR3IPH7_9AGAR</name>
<sequence>MFRPVVPENAITAMAWHPSMVFLFVGYQNGDFVGIAIADPDSISEHALASDGYSVFEAMSPITSISPSPSCEAVAFVDEHNCYVMTLLQGNRFRIRVTDFVSGPPSLISSDTQLTHISALILEFHCRLGFSPGSSTTWTQEPS</sequence>
<accession>A0ABR3IPH7</accession>
<dbReference type="SUPFAM" id="SSF50978">
    <property type="entry name" value="WD40 repeat-like"/>
    <property type="match status" value="1"/>
</dbReference>
<keyword evidence="3" id="KW-1185">Reference proteome</keyword>
<dbReference type="EMBL" id="JASNQZ010000005">
    <property type="protein sequence ID" value="KAL0957498.1"/>
    <property type="molecule type" value="Genomic_DNA"/>
</dbReference>
<proteinExistence type="predicted"/>
<evidence type="ECO:0000313" key="2">
    <source>
        <dbReference type="EMBL" id="KAL0957498.1"/>
    </source>
</evidence>
<evidence type="ECO:0000313" key="3">
    <source>
        <dbReference type="Proteomes" id="UP001556367"/>
    </source>
</evidence>
<evidence type="ECO:0000313" key="1">
    <source>
        <dbReference type="EMBL" id="KAL0945203.1"/>
    </source>
</evidence>
<reference evidence="1" key="1">
    <citation type="journal article" date="2024" name="ACS Chem. Biol.">
        <title>Early Steps of the Biosynthesis of the Anticancer Antibiotic Pleurotin.</title>
        <authorList>
            <person name="Weaver J.A."/>
            <person name="Alkhder D."/>
            <person name="Prasongpholchai P."/>
            <person name="Tadesse M.D."/>
            <person name="de Los Santos E.L."/>
            <person name="Song L."/>
            <person name="Corre C."/>
            <person name="Alberti F."/>
        </authorList>
    </citation>
    <scope>NUCLEOTIDE SEQUENCE</scope>
    <source>
        <strain evidence="1">T-177</strain>
    </source>
</reference>